<dbReference type="InterPro" id="IPR018060">
    <property type="entry name" value="HTH_AraC"/>
</dbReference>
<keyword evidence="2 6" id="KW-0238">DNA-binding</keyword>
<gene>
    <name evidence="6" type="ORF">FHR80_003316</name>
</gene>
<dbReference type="EMBL" id="JACHVX010000005">
    <property type="protein sequence ID" value="MBB2924383.1"/>
    <property type="molecule type" value="Genomic_DNA"/>
</dbReference>
<keyword evidence="3" id="KW-0804">Transcription</keyword>
<accession>A0A7W4YC65</accession>
<dbReference type="SMART" id="SM00342">
    <property type="entry name" value="HTH_ARAC"/>
    <property type="match status" value="1"/>
</dbReference>
<proteinExistence type="predicted"/>
<dbReference type="Proteomes" id="UP000518206">
    <property type="component" value="Unassembled WGS sequence"/>
</dbReference>
<protein>
    <submittedName>
        <fullName evidence="6">AraC-like DNA-binding protein</fullName>
    </submittedName>
</protein>
<evidence type="ECO:0000313" key="7">
    <source>
        <dbReference type="Proteomes" id="UP000518206"/>
    </source>
</evidence>
<reference evidence="6 7" key="2">
    <citation type="submission" date="2020-08" db="EMBL/GenBank/DDBJ databases">
        <authorList>
            <person name="Partida-Martinez L."/>
            <person name="Huntemann M."/>
            <person name="Clum A."/>
            <person name="Wang J."/>
            <person name="Palaniappan K."/>
            <person name="Ritter S."/>
            <person name="Chen I.-M."/>
            <person name="Stamatis D."/>
            <person name="Reddy T."/>
            <person name="O'Malley R."/>
            <person name="Daum C."/>
            <person name="Shapiro N."/>
            <person name="Ivanova N."/>
            <person name="Kyrpides N."/>
            <person name="Woyke T."/>
        </authorList>
    </citation>
    <scope>NUCLEOTIDE SEQUENCE [LARGE SCALE GENOMIC DNA]</scope>
    <source>
        <strain evidence="6 7">RAS26</strain>
    </source>
</reference>
<dbReference type="GO" id="GO:0043565">
    <property type="term" value="F:sequence-specific DNA binding"/>
    <property type="evidence" value="ECO:0007669"/>
    <property type="project" value="InterPro"/>
</dbReference>
<keyword evidence="1" id="KW-0805">Transcription regulation</keyword>
<dbReference type="Gene3D" id="1.10.10.60">
    <property type="entry name" value="Homeodomain-like"/>
    <property type="match status" value="1"/>
</dbReference>
<dbReference type="GO" id="GO:0003700">
    <property type="term" value="F:DNA-binding transcription factor activity"/>
    <property type="evidence" value="ECO:0007669"/>
    <property type="project" value="InterPro"/>
</dbReference>
<organism evidence="6 7">
    <name type="scientific">Cellulomonas cellasea</name>
    <dbReference type="NCBI Taxonomy" id="43670"/>
    <lineage>
        <taxon>Bacteria</taxon>
        <taxon>Bacillati</taxon>
        <taxon>Actinomycetota</taxon>
        <taxon>Actinomycetes</taxon>
        <taxon>Micrococcales</taxon>
        <taxon>Cellulomonadaceae</taxon>
        <taxon>Cellulomonas</taxon>
    </lineage>
</organism>
<evidence type="ECO:0000259" key="5">
    <source>
        <dbReference type="PROSITE" id="PS01124"/>
    </source>
</evidence>
<feature type="compositionally biased region" description="Low complexity" evidence="4">
    <location>
        <begin position="1"/>
        <end position="21"/>
    </location>
</feature>
<evidence type="ECO:0000313" key="6">
    <source>
        <dbReference type="EMBL" id="MBB2924383.1"/>
    </source>
</evidence>
<dbReference type="PANTHER" id="PTHR46796">
    <property type="entry name" value="HTH-TYPE TRANSCRIPTIONAL ACTIVATOR RHAS-RELATED"/>
    <property type="match status" value="1"/>
</dbReference>
<dbReference type="InterPro" id="IPR046532">
    <property type="entry name" value="DUF6597"/>
</dbReference>
<evidence type="ECO:0000256" key="3">
    <source>
        <dbReference type="ARBA" id="ARBA00023163"/>
    </source>
</evidence>
<dbReference type="AlphaFoldDB" id="A0A7W4YC65"/>
<dbReference type="RefSeq" id="WP_183297193.1">
    <property type="nucleotide sequence ID" value="NZ_JACHVX010000005.1"/>
</dbReference>
<evidence type="ECO:0000256" key="1">
    <source>
        <dbReference type="ARBA" id="ARBA00023015"/>
    </source>
</evidence>
<feature type="domain" description="HTH araC/xylS-type" evidence="5">
    <location>
        <begin position="206"/>
        <end position="307"/>
    </location>
</feature>
<name>A0A7W4YC65_9CELL</name>
<sequence length="316" mass="33377">MASWTEATRGAGTDDAASDGARQPGVAPAATAPSGPAVPAARGILHPELVGPVFRLGRYPAAPGVADYVEHYWAVEWDLPTERTQPSDVLSHPALHLTVEDADSPQHGVAMPAALVHGVLTRRFEITLRGSGRVIGAKLRPGALTALTGAPAHPLCDRVVPALDLFPGADALRDEVLALARDEDRCAALDAFLAARLPATPDPRCAAARDVVAHVMADRSLTRVDQVAAAHGLTVRTLQRLTRELVGVSAKWLIRRGRLQDAVADLQADPGADLGALAVRLGWYDQAHLTRDFTAAVGSSPARYARSLRAAARPEH</sequence>
<dbReference type="Pfam" id="PF20240">
    <property type="entry name" value="DUF6597"/>
    <property type="match status" value="1"/>
</dbReference>
<reference evidence="6 7" key="1">
    <citation type="submission" date="2020-08" db="EMBL/GenBank/DDBJ databases">
        <title>The Agave Microbiome: Exploring the role of microbial communities in plant adaptations to desert environments.</title>
        <authorList>
            <person name="Partida-Martinez L.P."/>
        </authorList>
    </citation>
    <scope>NUCLEOTIDE SEQUENCE [LARGE SCALE GENOMIC DNA]</scope>
    <source>
        <strain evidence="6 7">RAS26</strain>
    </source>
</reference>
<dbReference type="PROSITE" id="PS01124">
    <property type="entry name" value="HTH_ARAC_FAMILY_2"/>
    <property type="match status" value="1"/>
</dbReference>
<dbReference type="Pfam" id="PF12833">
    <property type="entry name" value="HTH_18"/>
    <property type="match status" value="1"/>
</dbReference>
<dbReference type="InterPro" id="IPR050204">
    <property type="entry name" value="AraC_XylS_family_regulators"/>
</dbReference>
<evidence type="ECO:0000256" key="2">
    <source>
        <dbReference type="ARBA" id="ARBA00023125"/>
    </source>
</evidence>
<feature type="region of interest" description="Disordered" evidence="4">
    <location>
        <begin position="1"/>
        <end position="38"/>
    </location>
</feature>
<comment type="caution">
    <text evidence="6">The sequence shown here is derived from an EMBL/GenBank/DDBJ whole genome shotgun (WGS) entry which is preliminary data.</text>
</comment>
<evidence type="ECO:0000256" key="4">
    <source>
        <dbReference type="SAM" id="MobiDB-lite"/>
    </source>
</evidence>